<dbReference type="GO" id="GO:0016787">
    <property type="term" value="F:hydrolase activity"/>
    <property type="evidence" value="ECO:0007669"/>
    <property type="project" value="UniProtKB-KW"/>
</dbReference>
<dbReference type="NCBIfam" id="TIGR00629">
    <property type="entry name" value="uvde"/>
    <property type="match status" value="1"/>
</dbReference>
<keyword evidence="6" id="KW-0234">DNA repair</keyword>
<sequence length="341" mass="38850">MNPLLNLGYCCINTELQAQKIFCSRTMRLATFRIKGLAYAQELALQNLRDLLTILQWNQEHGITAFRVSSDLFPLADHPECGYSLDFAQDLLAEVGAYARQHQHRLTMHPGQFHVLTAKTDKIIKATVAGLEYHCDILDRMGMDKQSIMVIHGGGVYGDKPAALARLEENLLRLKENVRNRLVLENCEMAYNIEDLLPISRKLKIPIVIDYHHDSIHPSSKPPEFYHEEVFQVWDSRGIKPKVHVSQSVPDVNMNSINSRRKHSDYIDVLPDALLKLNRFVDVMFEAKKKELSVLRYREMTAAPATIVKKASKKKLSETTAPEEAVPEAKQVAKKRKTRAV</sequence>
<evidence type="ECO:0000256" key="1">
    <source>
        <dbReference type="ARBA" id="ARBA00022722"/>
    </source>
</evidence>
<gene>
    <name evidence="8" type="ORF">BV898_04336</name>
</gene>
<evidence type="ECO:0000256" key="7">
    <source>
        <dbReference type="SAM" id="MobiDB-lite"/>
    </source>
</evidence>
<reference evidence="9" key="1">
    <citation type="submission" date="2017-01" db="EMBL/GenBank/DDBJ databases">
        <title>Comparative genomics of anhydrobiosis in the tardigrade Hypsibius dujardini.</title>
        <authorList>
            <person name="Yoshida Y."/>
            <person name="Koutsovoulos G."/>
            <person name="Laetsch D."/>
            <person name="Stevens L."/>
            <person name="Kumar S."/>
            <person name="Horikawa D."/>
            <person name="Ishino K."/>
            <person name="Komine S."/>
            <person name="Tomita M."/>
            <person name="Blaxter M."/>
            <person name="Arakawa K."/>
        </authorList>
    </citation>
    <scope>NUCLEOTIDE SEQUENCE [LARGE SCALE GENOMIC DNA]</scope>
    <source>
        <strain evidence="9">Z151</strain>
    </source>
</reference>
<feature type="region of interest" description="Disordered" evidence="7">
    <location>
        <begin position="309"/>
        <end position="341"/>
    </location>
</feature>
<accession>A0A1W0X2R8</accession>
<evidence type="ECO:0000256" key="3">
    <source>
        <dbReference type="ARBA" id="ARBA00022763"/>
    </source>
</evidence>
<dbReference type="Proteomes" id="UP000192578">
    <property type="component" value="Unassembled WGS sequence"/>
</dbReference>
<dbReference type="EMBL" id="MTYJ01000021">
    <property type="protein sequence ID" value="OQV21759.1"/>
    <property type="molecule type" value="Genomic_DNA"/>
</dbReference>
<organism evidence="8 9">
    <name type="scientific">Hypsibius exemplaris</name>
    <name type="common">Freshwater tardigrade</name>
    <dbReference type="NCBI Taxonomy" id="2072580"/>
    <lineage>
        <taxon>Eukaryota</taxon>
        <taxon>Metazoa</taxon>
        <taxon>Ecdysozoa</taxon>
        <taxon>Tardigrada</taxon>
        <taxon>Eutardigrada</taxon>
        <taxon>Parachela</taxon>
        <taxon>Hypsibioidea</taxon>
        <taxon>Hypsibiidae</taxon>
        <taxon>Hypsibius</taxon>
    </lineage>
</organism>
<evidence type="ECO:0000313" key="9">
    <source>
        <dbReference type="Proteomes" id="UP000192578"/>
    </source>
</evidence>
<dbReference type="InterPro" id="IPR004601">
    <property type="entry name" value="UvdE"/>
</dbReference>
<dbReference type="PANTHER" id="PTHR31290">
    <property type="entry name" value="UV-DAMAGE ENDONUCLEASE"/>
    <property type="match status" value="1"/>
</dbReference>
<feature type="compositionally biased region" description="Basic residues" evidence="7">
    <location>
        <begin position="332"/>
        <end position="341"/>
    </location>
</feature>
<dbReference type="InterPro" id="IPR036237">
    <property type="entry name" value="Xyl_isomerase-like_sf"/>
</dbReference>
<keyword evidence="4" id="KW-0228">DNA excision</keyword>
<dbReference type="PANTHER" id="PTHR31290:SF5">
    <property type="entry name" value="UV-DAMAGE ENDONUCLEASE"/>
    <property type="match status" value="1"/>
</dbReference>
<evidence type="ECO:0000313" key="8">
    <source>
        <dbReference type="EMBL" id="OQV21759.1"/>
    </source>
</evidence>
<name>A0A1W0X2R8_HYPEX</name>
<keyword evidence="9" id="KW-1185">Reference proteome</keyword>
<dbReference type="SUPFAM" id="SSF51658">
    <property type="entry name" value="Xylose isomerase-like"/>
    <property type="match status" value="1"/>
</dbReference>
<evidence type="ECO:0000256" key="2">
    <source>
        <dbReference type="ARBA" id="ARBA00022759"/>
    </source>
</evidence>
<dbReference type="AlphaFoldDB" id="A0A1W0X2R8"/>
<dbReference type="Gene3D" id="3.20.20.150">
    <property type="entry name" value="Divalent-metal-dependent TIM barrel enzymes"/>
    <property type="match status" value="1"/>
</dbReference>
<dbReference type="GO" id="GO:0006289">
    <property type="term" value="P:nucleotide-excision repair"/>
    <property type="evidence" value="ECO:0007669"/>
    <property type="project" value="InterPro"/>
</dbReference>
<evidence type="ECO:0000256" key="5">
    <source>
        <dbReference type="ARBA" id="ARBA00022801"/>
    </source>
</evidence>
<evidence type="ECO:0000256" key="6">
    <source>
        <dbReference type="ARBA" id="ARBA00023204"/>
    </source>
</evidence>
<dbReference type="OrthoDB" id="541883at2759"/>
<keyword evidence="5" id="KW-0378">Hydrolase</keyword>
<evidence type="ECO:0000256" key="4">
    <source>
        <dbReference type="ARBA" id="ARBA00022769"/>
    </source>
</evidence>
<protein>
    <submittedName>
        <fullName evidence="8">UV-damage endonuclease</fullName>
    </submittedName>
</protein>
<dbReference type="GO" id="GO:0004519">
    <property type="term" value="F:endonuclease activity"/>
    <property type="evidence" value="ECO:0007669"/>
    <property type="project" value="UniProtKB-KW"/>
</dbReference>
<dbReference type="GO" id="GO:0009411">
    <property type="term" value="P:response to UV"/>
    <property type="evidence" value="ECO:0007669"/>
    <property type="project" value="InterPro"/>
</dbReference>
<keyword evidence="3" id="KW-0227">DNA damage</keyword>
<comment type="caution">
    <text evidence="8">The sequence shown here is derived from an EMBL/GenBank/DDBJ whole genome shotgun (WGS) entry which is preliminary data.</text>
</comment>
<proteinExistence type="predicted"/>
<dbReference type="Pfam" id="PF03851">
    <property type="entry name" value="UvdE"/>
    <property type="match status" value="1"/>
</dbReference>
<keyword evidence="2 8" id="KW-0255">Endonuclease</keyword>
<keyword evidence="1" id="KW-0540">Nuclease</keyword>